<protein>
    <submittedName>
        <fullName evidence="2">Uncharacterized protein</fullName>
    </submittedName>
</protein>
<name>A0AAW1PHP7_9CHLO</name>
<gene>
    <name evidence="2" type="ORF">WJX73_008291</name>
</gene>
<accession>A0AAW1PHP7</accession>
<organism evidence="2 3">
    <name type="scientific">Symbiochloris irregularis</name>
    <dbReference type="NCBI Taxonomy" id="706552"/>
    <lineage>
        <taxon>Eukaryota</taxon>
        <taxon>Viridiplantae</taxon>
        <taxon>Chlorophyta</taxon>
        <taxon>core chlorophytes</taxon>
        <taxon>Trebouxiophyceae</taxon>
        <taxon>Trebouxiales</taxon>
        <taxon>Trebouxiaceae</taxon>
        <taxon>Symbiochloris</taxon>
    </lineage>
</organism>
<evidence type="ECO:0000313" key="2">
    <source>
        <dbReference type="EMBL" id="KAK9808117.1"/>
    </source>
</evidence>
<feature type="region of interest" description="Disordered" evidence="1">
    <location>
        <begin position="73"/>
        <end position="95"/>
    </location>
</feature>
<evidence type="ECO:0000256" key="1">
    <source>
        <dbReference type="SAM" id="MobiDB-lite"/>
    </source>
</evidence>
<dbReference type="EMBL" id="JALJOQ010000027">
    <property type="protein sequence ID" value="KAK9808117.1"/>
    <property type="molecule type" value="Genomic_DNA"/>
</dbReference>
<comment type="caution">
    <text evidence="2">The sequence shown here is derived from an EMBL/GenBank/DDBJ whole genome shotgun (WGS) entry which is preliminary data.</text>
</comment>
<sequence>MCTGTQDNGILIPRQSQSHRAGRCAAPIQHAAIWAAVLGAQGGLASGSPATKLHGCYTGTSTKAQMLEDRKRGLIPSGAGEPGHAQEGTTDPSCLGTSSLSLTHRQLRMPEMCLSGQAQPPKMEPCTEAAQKLGQGATVTGVHMYFICSGHLVSA</sequence>
<proteinExistence type="predicted"/>
<reference evidence="2 3" key="1">
    <citation type="journal article" date="2024" name="Nat. Commun.">
        <title>Phylogenomics reveals the evolutionary origins of lichenization in chlorophyte algae.</title>
        <authorList>
            <person name="Puginier C."/>
            <person name="Libourel C."/>
            <person name="Otte J."/>
            <person name="Skaloud P."/>
            <person name="Haon M."/>
            <person name="Grisel S."/>
            <person name="Petersen M."/>
            <person name="Berrin J.G."/>
            <person name="Delaux P.M."/>
            <person name="Dal Grande F."/>
            <person name="Keller J."/>
        </authorList>
    </citation>
    <scope>NUCLEOTIDE SEQUENCE [LARGE SCALE GENOMIC DNA]</scope>
    <source>
        <strain evidence="2 3">SAG 2036</strain>
    </source>
</reference>
<dbReference type="AlphaFoldDB" id="A0AAW1PHP7"/>
<keyword evidence="3" id="KW-1185">Reference proteome</keyword>
<evidence type="ECO:0000313" key="3">
    <source>
        <dbReference type="Proteomes" id="UP001465755"/>
    </source>
</evidence>
<dbReference type="Proteomes" id="UP001465755">
    <property type="component" value="Unassembled WGS sequence"/>
</dbReference>